<reference evidence="1" key="1">
    <citation type="submission" date="2021-02" db="EMBL/GenBank/DDBJ databases">
        <title>Skermanella TT6 skin isolate.</title>
        <authorList>
            <person name="Lee K."/>
            <person name="Ganzorig M."/>
        </authorList>
    </citation>
    <scope>NUCLEOTIDE SEQUENCE</scope>
    <source>
        <strain evidence="1">TT6</strain>
    </source>
</reference>
<gene>
    <name evidence="1" type="ORF">IGS68_32690</name>
</gene>
<dbReference type="EMBL" id="CP067422">
    <property type="protein sequence ID" value="QQP93385.1"/>
    <property type="molecule type" value="Genomic_DNA"/>
</dbReference>
<keyword evidence="1" id="KW-0614">Plasmid</keyword>
<dbReference type="RefSeq" id="WP_201082926.1">
    <property type="nucleotide sequence ID" value="NZ_CP067422.1"/>
</dbReference>
<sequence>MLKNSDFLLTLMAFAGLATHVLTSGSAWPFSTSAGEDEGDSIFWTSDRLSQGGQGHERPFWIE</sequence>
<accession>A0ABX7BG64</accession>
<dbReference type="Proteomes" id="UP000595197">
    <property type="component" value="Plasmid pTT6-2"/>
</dbReference>
<geneLocation type="plasmid" evidence="1 2">
    <name>pTT6-2</name>
</geneLocation>
<protein>
    <submittedName>
        <fullName evidence="1">Uncharacterized protein</fullName>
    </submittedName>
</protein>
<evidence type="ECO:0000313" key="1">
    <source>
        <dbReference type="EMBL" id="QQP93385.1"/>
    </source>
</evidence>
<evidence type="ECO:0000313" key="2">
    <source>
        <dbReference type="Proteomes" id="UP000595197"/>
    </source>
</evidence>
<keyword evidence="2" id="KW-1185">Reference proteome</keyword>
<name>A0ABX7BG64_9PROT</name>
<proteinExistence type="predicted"/>
<organism evidence="1 2">
    <name type="scientific">Skermanella cutis</name>
    <dbReference type="NCBI Taxonomy" id="2775420"/>
    <lineage>
        <taxon>Bacteria</taxon>
        <taxon>Pseudomonadati</taxon>
        <taxon>Pseudomonadota</taxon>
        <taxon>Alphaproteobacteria</taxon>
        <taxon>Rhodospirillales</taxon>
        <taxon>Azospirillaceae</taxon>
        <taxon>Skermanella</taxon>
    </lineage>
</organism>